<proteinExistence type="predicted"/>
<evidence type="ECO:0000313" key="3">
    <source>
        <dbReference type="Proteomes" id="UP000594430"/>
    </source>
</evidence>
<reference evidence="2 3" key="1">
    <citation type="submission" date="2020-11" db="EMBL/GenBank/DDBJ databases">
        <title>Pseudomonas fulva producing VIM-24.</title>
        <authorList>
            <person name="Liu S."/>
        </authorList>
    </citation>
    <scope>NUCLEOTIDE SEQUENCE [LARGE SCALE GENOMIC DNA]</scope>
    <source>
        <strain evidence="2 3">ZDHY414</strain>
    </source>
</reference>
<dbReference type="RefSeq" id="WP_100852557.1">
    <property type="nucleotide sequence ID" value="NZ_CP064943.1"/>
</dbReference>
<feature type="domain" description="Antitoxin Xre-like helix-turn-helix" evidence="1">
    <location>
        <begin position="8"/>
        <end position="69"/>
    </location>
</feature>
<evidence type="ECO:0000313" key="2">
    <source>
        <dbReference type="EMBL" id="QPH49137.1"/>
    </source>
</evidence>
<evidence type="ECO:0000259" key="1">
    <source>
        <dbReference type="Pfam" id="PF20432"/>
    </source>
</evidence>
<dbReference type="Pfam" id="PF20432">
    <property type="entry name" value="Xre-like-HTH"/>
    <property type="match status" value="1"/>
</dbReference>
<dbReference type="InterPro" id="IPR046847">
    <property type="entry name" value="Xre-like_HTH"/>
</dbReference>
<dbReference type="GeneID" id="72423003"/>
<dbReference type="GO" id="GO:0003677">
    <property type="term" value="F:DNA binding"/>
    <property type="evidence" value="ECO:0007669"/>
    <property type="project" value="InterPro"/>
</dbReference>
<name>A0A7S9LHH6_9PSED</name>
<organism evidence="2 3">
    <name type="scientific">Pseudomonas fulva</name>
    <dbReference type="NCBI Taxonomy" id="47880"/>
    <lineage>
        <taxon>Bacteria</taxon>
        <taxon>Pseudomonadati</taxon>
        <taxon>Pseudomonadota</taxon>
        <taxon>Gammaproteobacteria</taxon>
        <taxon>Pseudomonadales</taxon>
        <taxon>Pseudomonadaceae</taxon>
        <taxon>Pseudomonas</taxon>
    </lineage>
</organism>
<protein>
    <recommendedName>
        <fullName evidence="1">Antitoxin Xre-like helix-turn-helix domain-containing protein</fullName>
    </recommendedName>
</protein>
<sequence length="129" mass="14624">MAISSELTHDQQAVALKTALRVLEEWNATHDQVCSILRISPSSRKRIAHHPDAVLRLDTDQLQRVSLVLNIHAALRNTFDNQANVKGFPSMKNDNAFFQGRSPLEVMSKGSLITLYETYKRLDHLQWSG</sequence>
<accession>A0A7S9LHH6</accession>
<dbReference type="AlphaFoldDB" id="A0A7S9LHH6"/>
<dbReference type="EMBL" id="CP064946">
    <property type="protein sequence ID" value="QPH49137.1"/>
    <property type="molecule type" value="Genomic_DNA"/>
</dbReference>
<dbReference type="Proteomes" id="UP000594430">
    <property type="component" value="Chromosome"/>
</dbReference>
<gene>
    <name evidence="2" type="ORF">IZU98_22720</name>
</gene>